<evidence type="ECO:0000256" key="1">
    <source>
        <dbReference type="PROSITE-ProRule" id="PRU00176"/>
    </source>
</evidence>
<protein>
    <recommendedName>
        <fullName evidence="3">RRM domain-containing protein</fullName>
    </recommendedName>
</protein>
<dbReference type="InterPro" id="IPR035979">
    <property type="entry name" value="RBD_domain_sf"/>
</dbReference>
<evidence type="ECO:0000313" key="5">
    <source>
        <dbReference type="Proteomes" id="UP001175261"/>
    </source>
</evidence>
<sequence length="199" mass="21565">MAATAPVQGLKPNASLPAKVQPIPPNQTLYVTNLPSSKIQKADLRTALYMLFSMYGPVLDVVALKTMNMRGQAHIVFRDIQASTQAMRSLDGEEFLGRKMKIQYAKGKSHFVAKLDGTFKMPNSGAAGVEQTELQQSIFNAPQPGAPSTTGGTKPGAADHVMRDAGTPESRGHKRTRDEEEEEDDSEGDVAMEEDSDDD</sequence>
<accession>A0AA39GS26</accession>
<evidence type="ECO:0000256" key="2">
    <source>
        <dbReference type="SAM" id="MobiDB-lite"/>
    </source>
</evidence>
<dbReference type="GO" id="GO:0003723">
    <property type="term" value="F:RNA binding"/>
    <property type="evidence" value="ECO:0007669"/>
    <property type="project" value="UniProtKB-UniRule"/>
</dbReference>
<dbReference type="CDD" id="cd12246">
    <property type="entry name" value="RRM1_U1A_like"/>
    <property type="match status" value="1"/>
</dbReference>
<gene>
    <name evidence="4" type="ORF">NLU13_2040</name>
</gene>
<name>A0AA39GS26_SARSR</name>
<dbReference type="AlphaFoldDB" id="A0AA39GS26"/>
<feature type="region of interest" description="Disordered" evidence="2">
    <location>
        <begin position="140"/>
        <end position="199"/>
    </location>
</feature>
<dbReference type="SUPFAM" id="SSF54928">
    <property type="entry name" value="RNA-binding domain, RBD"/>
    <property type="match status" value="1"/>
</dbReference>
<keyword evidence="1" id="KW-0694">RNA-binding</keyword>
<proteinExistence type="predicted"/>
<dbReference type="Proteomes" id="UP001175261">
    <property type="component" value="Unassembled WGS sequence"/>
</dbReference>
<dbReference type="SMART" id="SM00360">
    <property type="entry name" value="RRM"/>
    <property type="match status" value="1"/>
</dbReference>
<feature type="compositionally biased region" description="Polar residues" evidence="2">
    <location>
        <begin position="140"/>
        <end position="152"/>
    </location>
</feature>
<feature type="compositionally biased region" description="Acidic residues" evidence="2">
    <location>
        <begin position="179"/>
        <end position="199"/>
    </location>
</feature>
<dbReference type="Pfam" id="PF00076">
    <property type="entry name" value="RRM_1"/>
    <property type="match status" value="1"/>
</dbReference>
<reference evidence="4" key="1">
    <citation type="submission" date="2022-10" db="EMBL/GenBank/DDBJ databases">
        <title>Determination and structural analysis of whole genome sequence of Sarocladium strictum F4-1.</title>
        <authorList>
            <person name="Hu L."/>
            <person name="Jiang Y."/>
        </authorList>
    </citation>
    <scope>NUCLEOTIDE SEQUENCE</scope>
    <source>
        <strain evidence="4">F4-1</strain>
    </source>
</reference>
<keyword evidence="5" id="KW-1185">Reference proteome</keyword>
<dbReference type="Gene3D" id="3.30.70.330">
    <property type="match status" value="1"/>
</dbReference>
<feature type="domain" description="RRM" evidence="3">
    <location>
        <begin position="27"/>
        <end position="107"/>
    </location>
</feature>
<dbReference type="FunFam" id="3.30.70.330:FF:000572">
    <property type="entry name" value="U1 small nuclear ribonucleoprotein A"/>
    <property type="match status" value="1"/>
</dbReference>
<dbReference type="PROSITE" id="PS50102">
    <property type="entry name" value="RRM"/>
    <property type="match status" value="1"/>
</dbReference>
<evidence type="ECO:0000259" key="3">
    <source>
        <dbReference type="PROSITE" id="PS50102"/>
    </source>
</evidence>
<dbReference type="EMBL" id="JAPDFR010000001">
    <property type="protein sequence ID" value="KAK0392545.1"/>
    <property type="molecule type" value="Genomic_DNA"/>
</dbReference>
<dbReference type="InterPro" id="IPR000504">
    <property type="entry name" value="RRM_dom"/>
</dbReference>
<dbReference type="InterPro" id="IPR012677">
    <property type="entry name" value="Nucleotide-bd_a/b_plait_sf"/>
</dbReference>
<evidence type="ECO:0000313" key="4">
    <source>
        <dbReference type="EMBL" id="KAK0392545.1"/>
    </source>
</evidence>
<comment type="caution">
    <text evidence="4">The sequence shown here is derived from an EMBL/GenBank/DDBJ whole genome shotgun (WGS) entry which is preliminary data.</text>
</comment>
<organism evidence="4 5">
    <name type="scientific">Sarocladium strictum</name>
    <name type="common">Black bundle disease fungus</name>
    <name type="synonym">Acremonium strictum</name>
    <dbReference type="NCBI Taxonomy" id="5046"/>
    <lineage>
        <taxon>Eukaryota</taxon>
        <taxon>Fungi</taxon>
        <taxon>Dikarya</taxon>
        <taxon>Ascomycota</taxon>
        <taxon>Pezizomycotina</taxon>
        <taxon>Sordariomycetes</taxon>
        <taxon>Hypocreomycetidae</taxon>
        <taxon>Hypocreales</taxon>
        <taxon>Sarocladiaceae</taxon>
        <taxon>Sarocladium</taxon>
    </lineage>
</organism>